<keyword evidence="3" id="KW-1185">Reference proteome</keyword>
<name>A0ABT5FGZ1_9GAMM</name>
<evidence type="ECO:0000259" key="1">
    <source>
        <dbReference type="Pfam" id="PF00271"/>
    </source>
</evidence>
<dbReference type="SUPFAM" id="SSF52540">
    <property type="entry name" value="P-loop containing nucleoside triphosphate hydrolases"/>
    <property type="match status" value="1"/>
</dbReference>
<accession>A0ABT5FGZ1</accession>
<organism evidence="2 3">
    <name type="scientific">Psychrosphaera algicola</name>
    <dbReference type="NCBI Taxonomy" id="3023714"/>
    <lineage>
        <taxon>Bacteria</taxon>
        <taxon>Pseudomonadati</taxon>
        <taxon>Pseudomonadota</taxon>
        <taxon>Gammaproteobacteria</taxon>
        <taxon>Alteromonadales</taxon>
        <taxon>Pseudoalteromonadaceae</taxon>
        <taxon>Psychrosphaera</taxon>
    </lineage>
</organism>
<protein>
    <submittedName>
        <fullName evidence="2">Helicase-related protein</fullName>
    </submittedName>
</protein>
<dbReference type="Pfam" id="PF00271">
    <property type="entry name" value="Helicase_C"/>
    <property type="match status" value="1"/>
</dbReference>
<comment type="caution">
    <text evidence="2">The sequence shown here is derived from an EMBL/GenBank/DDBJ whole genome shotgun (WGS) entry which is preliminary data.</text>
</comment>
<keyword evidence="2" id="KW-0067">ATP-binding</keyword>
<dbReference type="EMBL" id="JAQOMS010000002">
    <property type="protein sequence ID" value="MDC2890362.1"/>
    <property type="molecule type" value="Genomic_DNA"/>
</dbReference>
<dbReference type="RefSeq" id="WP_272181575.1">
    <property type="nucleotide sequence ID" value="NZ_JAQOMS010000002.1"/>
</dbReference>
<keyword evidence="2" id="KW-0378">Hydrolase</keyword>
<evidence type="ECO:0000313" key="3">
    <source>
        <dbReference type="Proteomes" id="UP001528411"/>
    </source>
</evidence>
<dbReference type="GO" id="GO:0004386">
    <property type="term" value="F:helicase activity"/>
    <property type="evidence" value="ECO:0007669"/>
    <property type="project" value="UniProtKB-KW"/>
</dbReference>
<feature type="domain" description="Helicase C-terminal" evidence="1">
    <location>
        <begin position="214"/>
        <end position="316"/>
    </location>
</feature>
<dbReference type="InterPro" id="IPR001650">
    <property type="entry name" value="Helicase_C-like"/>
</dbReference>
<dbReference type="Gene3D" id="3.40.50.300">
    <property type="entry name" value="P-loop containing nucleotide triphosphate hydrolases"/>
    <property type="match status" value="2"/>
</dbReference>
<reference evidence="2 3" key="1">
    <citation type="submission" date="2023-01" db="EMBL/GenBank/DDBJ databases">
        <title>Psychrosphaera sp. nov., isolated from marine algae.</title>
        <authorList>
            <person name="Bayburt H."/>
            <person name="Choi B.J."/>
            <person name="Kim J.M."/>
            <person name="Choi D.G."/>
            <person name="Jeon C.O."/>
        </authorList>
    </citation>
    <scope>NUCLEOTIDE SEQUENCE [LARGE SCALE GENOMIC DNA]</scope>
    <source>
        <strain evidence="2 3">G1-22</strain>
    </source>
</reference>
<dbReference type="PANTHER" id="PTHR47396:SF1">
    <property type="entry name" value="ATP-DEPENDENT HELICASE IRC3-RELATED"/>
    <property type="match status" value="1"/>
</dbReference>
<proteinExistence type="predicted"/>
<gene>
    <name evidence="2" type="ORF">PN838_18365</name>
</gene>
<keyword evidence="2" id="KW-0547">Nucleotide-binding</keyword>
<dbReference type="InterPro" id="IPR027417">
    <property type="entry name" value="P-loop_NTPase"/>
</dbReference>
<evidence type="ECO:0000313" key="2">
    <source>
        <dbReference type="EMBL" id="MDC2890362.1"/>
    </source>
</evidence>
<dbReference type="InterPro" id="IPR050742">
    <property type="entry name" value="Helicase_Restrict-Modif_Enz"/>
</dbReference>
<keyword evidence="2" id="KW-0347">Helicase</keyword>
<sequence>MASEVAYRLFEDELIDLVLCFSPSLSVAHGIKETFSRRLNCHFNGEIGAIGKSLTYQAIQYLDNSFWQTIRKYRVLVIFDEIHHCSGSSQEVANAWGQQILVKIQGLAKYTLALSGTPWRSDALPIVMAEYTDPEGQLVCDYQYTLAQAVNDGVCRSPKIVLIDNEKLTIATDEGDKSYPSILELLKSSNISYRNVIFNNQAVEYLVRLACDKLSEIRKESPNAGGLVVAASVEHAKSLCNLLRNKFNQKATIVTYKHDDALAEINRFKNGVTEWIVSVGMISEGTDIPRLQVCCHMSSVKTELYFRQVLGRILRVNNSPNQEALVIYVRRRKPSFNSRSNGTRYP</sequence>
<dbReference type="Proteomes" id="UP001528411">
    <property type="component" value="Unassembled WGS sequence"/>
</dbReference>
<dbReference type="PANTHER" id="PTHR47396">
    <property type="entry name" value="TYPE I RESTRICTION ENZYME ECOKI R PROTEIN"/>
    <property type="match status" value="1"/>
</dbReference>